<dbReference type="Proteomes" id="UP000198403">
    <property type="component" value="Unassembled WGS sequence"/>
</dbReference>
<evidence type="ECO:0000313" key="3">
    <source>
        <dbReference type="EMBL" id="SNR46738.1"/>
    </source>
</evidence>
<evidence type="ECO:0000256" key="2">
    <source>
        <dbReference type="ARBA" id="ARBA00022801"/>
    </source>
</evidence>
<dbReference type="InterPro" id="IPR010520">
    <property type="entry name" value="FrsA-like"/>
</dbReference>
<evidence type="ECO:0000256" key="1">
    <source>
        <dbReference type="ARBA" id="ARBA00008645"/>
    </source>
</evidence>
<keyword evidence="4" id="KW-1185">Reference proteome</keyword>
<gene>
    <name evidence="3" type="ORF">SAMN06272737_10897</name>
</gene>
<dbReference type="Pfam" id="PF06500">
    <property type="entry name" value="FrsA-like"/>
    <property type="match status" value="1"/>
</dbReference>
<comment type="similarity">
    <text evidence="1">Belongs to the AB hydrolase superfamily.</text>
</comment>
<dbReference type="InterPro" id="IPR050261">
    <property type="entry name" value="FrsA_esterase"/>
</dbReference>
<dbReference type="Gene3D" id="1.20.1440.110">
    <property type="entry name" value="acylaminoacyl peptidase"/>
    <property type="match status" value="1"/>
</dbReference>
<dbReference type="PANTHER" id="PTHR22946:SF12">
    <property type="entry name" value="CONIDIAL PIGMENT BIOSYNTHESIS PROTEIN AYG1 (AFU_ORTHOLOGUE AFUA_2G17550)"/>
    <property type="match status" value="1"/>
</dbReference>
<evidence type="ECO:0000313" key="4">
    <source>
        <dbReference type="Proteomes" id="UP000198403"/>
    </source>
</evidence>
<dbReference type="EMBL" id="FZNO01000008">
    <property type="protein sequence ID" value="SNR46738.1"/>
    <property type="molecule type" value="Genomic_DNA"/>
</dbReference>
<dbReference type="Gene3D" id="3.40.50.1820">
    <property type="entry name" value="alpha/beta hydrolase"/>
    <property type="match status" value="1"/>
</dbReference>
<dbReference type="GO" id="GO:0016787">
    <property type="term" value="F:hydrolase activity"/>
    <property type="evidence" value="ECO:0007669"/>
    <property type="project" value="UniProtKB-KW"/>
</dbReference>
<organism evidence="3 4">
    <name type="scientific">Blastococcus mobilis</name>
    <dbReference type="NCBI Taxonomy" id="1938746"/>
    <lineage>
        <taxon>Bacteria</taxon>
        <taxon>Bacillati</taxon>
        <taxon>Actinomycetota</taxon>
        <taxon>Actinomycetes</taxon>
        <taxon>Geodermatophilales</taxon>
        <taxon>Geodermatophilaceae</taxon>
        <taxon>Blastococcus</taxon>
    </lineage>
</organism>
<reference evidence="3 4" key="1">
    <citation type="submission" date="2017-06" db="EMBL/GenBank/DDBJ databases">
        <authorList>
            <person name="Kim H.J."/>
            <person name="Triplett B.A."/>
        </authorList>
    </citation>
    <scope>NUCLEOTIDE SEQUENCE [LARGE SCALE GENOMIC DNA]</scope>
    <source>
        <strain evidence="3 4">DSM 44272</strain>
    </source>
</reference>
<dbReference type="OrthoDB" id="9765647at2"/>
<dbReference type="AlphaFoldDB" id="A0A238WJX3"/>
<keyword evidence="2 3" id="KW-0378">Hydrolase</keyword>
<dbReference type="PANTHER" id="PTHR22946">
    <property type="entry name" value="DIENELACTONE HYDROLASE DOMAIN-CONTAINING PROTEIN-RELATED"/>
    <property type="match status" value="1"/>
</dbReference>
<proteinExistence type="inferred from homology"/>
<sequence length="355" mass="39145">MPDAKLMQVLRIHAGRLVGDGLPLPDVQAAESRLQSWEEWFDFWAARGAAYEALGDDALAAGHRLTAGRLFWFGSMAYHYAQFLWWQDPERKTSGQREKVHLYDRAAPLLRPPARRFAVPVNGMEVPGFLRLPEGPGPHPCVILLGGLESTKEESLLFEELCLERGLATCAFDGPGQGEFMVQSPLRPDFERFTSAVVDFLLDEPAIAGDRIGVLGRSLGGYYAARSAASDERLRACGVWGAFFDLSFFDDLSPSAAAGFAYVAGYPDPAAARDFLQRSIDLSDVAAQLRCPTYVLHGGADDLIPVAQVDRLRDALPSDADVVWDIPPEGNHCCHNLHHLVRPRMADWLVDRLTS</sequence>
<protein>
    <submittedName>
        <fullName evidence="3">2,6-dihydroxypseudooxynicotine hydrolase</fullName>
    </submittedName>
</protein>
<dbReference type="RefSeq" id="WP_089336268.1">
    <property type="nucleotide sequence ID" value="NZ_FZNO01000008.1"/>
</dbReference>
<name>A0A238WJX3_9ACTN</name>
<dbReference type="InterPro" id="IPR029058">
    <property type="entry name" value="AB_hydrolase_fold"/>
</dbReference>
<dbReference type="SUPFAM" id="SSF53474">
    <property type="entry name" value="alpha/beta-Hydrolases"/>
    <property type="match status" value="1"/>
</dbReference>
<accession>A0A238WJX3</accession>